<dbReference type="STRING" id="342668.A0A1B8GTN1"/>
<keyword evidence="3" id="KW-1185">Reference proteome</keyword>
<dbReference type="EMBL" id="KV460213">
    <property type="protein sequence ID" value="OBT99175.1"/>
    <property type="molecule type" value="Genomic_DNA"/>
</dbReference>
<accession>A0A1B8GTN1</accession>
<name>A0A1B8GTN1_9PEZI</name>
<dbReference type="RefSeq" id="XP_018132908.1">
    <property type="nucleotide sequence ID" value="XM_018272134.2"/>
</dbReference>
<proteinExistence type="predicted"/>
<dbReference type="GeneID" id="28836012"/>
<dbReference type="AlphaFoldDB" id="A0A1B8GTN1"/>
<dbReference type="OrthoDB" id="3440128at2759"/>
<sequence length="311" mass="32937">MADEEEIPIDVQGYLSITGMPAYNPAYPPRGIPLRPLPGAGAAVVAPPPPSGWDAPASWDVIRRLSFNPFLAPPPAPVPVPERPPPPPPAARTPSPAAPRTPSPPPPPPPPPRTPSPAHLRPSASTRRANPADVARQTAALQALNRFASNREAADASEAAASAISADVIASAPDPVAAEEEATEAHRAFHRELTLAMLEGTAYVYPDGEPVTLDGGPMRMAGLVAYTTGEEEQPEQSWADWSRENRWRMPVVWGGGGGDPNFTYFDHAHEAGAEPFCFSWGCWTCYCGPGCCGGGGRSARNRRAWTPGNLD</sequence>
<feature type="compositionally biased region" description="Pro residues" evidence="1">
    <location>
        <begin position="76"/>
        <end position="115"/>
    </location>
</feature>
<reference evidence="3" key="2">
    <citation type="journal article" date="2018" name="Nat. Commun.">
        <title>Extreme sensitivity to ultraviolet light in the fungal pathogen causing white-nose syndrome of bats.</title>
        <authorList>
            <person name="Palmer J.M."/>
            <person name="Drees K.P."/>
            <person name="Foster J.T."/>
            <person name="Lindner D.L."/>
        </authorList>
    </citation>
    <scope>NUCLEOTIDE SEQUENCE [LARGE SCALE GENOMIC DNA]</scope>
    <source>
        <strain evidence="3">UAMH 10579</strain>
    </source>
</reference>
<evidence type="ECO:0000313" key="2">
    <source>
        <dbReference type="EMBL" id="OBT99175.1"/>
    </source>
</evidence>
<organism evidence="2 3">
    <name type="scientific">Pseudogymnoascus verrucosus</name>
    <dbReference type="NCBI Taxonomy" id="342668"/>
    <lineage>
        <taxon>Eukaryota</taxon>
        <taxon>Fungi</taxon>
        <taxon>Dikarya</taxon>
        <taxon>Ascomycota</taxon>
        <taxon>Pezizomycotina</taxon>
        <taxon>Leotiomycetes</taxon>
        <taxon>Thelebolales</taxon>
        <taxon>Thelebolaceae</taxon>
        <taxon>Pseudogymnoascus</taxon>
    </lineage>
</organism>
<reference evidence="2 3" key="1">
    <citation type="submission" date="2016-03" db="EMBL/GenBank/DDBJ databases">
        <title>Comparative genomics of Pseudogymnoascus destructans, the fungus causing white-nose syndrome of bats.</title>
        <authorList>
            <person name="Palmer J.M."/>
            <person name="Drees K.P."/>
            <person name="Foster J.T."/>
            <person name="Lindner D.L."/>
        </authorList>
    </citation>
    <scope>NUCLEOTIDE SEQUENCE [LARGE SCALE GENOMIC DNA]</scope>
    <source>
        <strain evidence="2 3">UAMH 10579</strain>
    </source>
</reference>
<protein>
    <submittedName>
        <fullName evidence="2">Uncharacterized protein</fullName>
    </submittedName>
</protein>
<dbReference type="Proteomes" id="UP000091956">
    <property type="component" value="Unassembled WGS sequence"/>
</dbReference>
<feature type="region of interest" description="Disordered" evidence="1">
    <location>
        <begin position="76"/>
        <end position="135"/>
    </location>
</feature>
<evidence type="ECO:0000313" key="3">
    <source>
        <dbReference type="Proteomes" id="UP000091956"/>
    </source>
</evidence>
<evidence type="ECO:0000256" key="1">
    <source>
        <dbReference type="SAM" id="MobiDB-lite"/>
    </source>
</evidence>
<gene>
    <name evidence="2" type="ORF">VE01_02626</name>
</gene>